<evidence type="ECO:0000256" key="1">
    <source>
        <dbReference type="SAM" id="SignalP"/>
    </source>
</evidence>
<evidence type="ECO:0000313" key="3">
    <source>
        <dbReference type="Proteomes" id="UP001497382"/>
    </source>
</evidence>
<dbReference type="EMBL" id="CAXIEN010000051">
    <property type="protein sequence ID" value="CAL1270845.1"/>
    <property type="molecule type" value="Genomic_DNA"/>
</dbReference>
<accession>A0AAV1ZKS0</accession>
<dbReference type="AlphaFoldDB" id="A0AAV1ZKS0"/>
<proteinExistence type="predicted"/>
<reference evidence="2 3" key="1">
    <citation type="submission" date="2024-04" db="EMBL/GenBank/DDBJ databases">
        <authorList>
            <person name="Rising A."/>
            <person name="Reimegard J."/>
            <person name="Sonavane S."/>
            <person name="Akerstrom W."/>
            <person name="Nylinder S."/>
            <person name="Hedman E."/>
            <person name="Kallberg Y."/>
        </authorList>
    </citation>
    <scope>NUCLEOTIDE SEQUENCE [LARGE SCALE GENOMIC DNA]</scope>
</reference>
<organism evidence="2 3">
    <name type="scientific">Larinioides sclopetarius</name>
    <dbReference type="NCBI Taxonomy" id="280406"/>
    <lineage>
        <taxon>Eukaryota</taxon>
        <taxon>Metazoa</taxon>
        <taxon>Ecdysozoa</taxon>
        <taxon>Arthropoda</taxon>
        <taxon>Chelicerata</taxon>
        <taxon>Arachnida</taxon>
        <taxon>Araneae</taxon>
        <taxon>Araneomorphae</taxon>
        <taxon>Entelegynae</taxon>
        <taxon>Araneoidea</taxon>
        <taxon>Araneidae</taxon>
        <taxon>Larinioides</taxon>
    </lineage>
</organism>
<dbReference type="Proteomes" id="UP001497382">
    <property type="component" value="Unassembled WGS sequence"/>
</dbReference>
<keyword evidence="3" id="KW-1185">Reference proteome</keyword>
<protein>
    <submittedName>
        <fullName evidence="2">Uncharacterized protein</fullName>
    </submittedName>
</protein>
<sequence length="57" mass="6722">MFLSVLVIGIMLVIGQELDARYKYLLQNSTKRSLWIVNLDILLAKATFREHIWIIFN</sequence>
<comment type="caution">
    <text evidence="2">The sequence shown here is derived from an EMBL/GenBank/DDBJ whole genome shotgun (WGS) entry which is preliminary data.</text>
</comment>
<name>A0AAV1ZKS0_9ARAC</name>
<feature type="chain" id="PRO_5043404786" evidence="1">
    <location>
        <begin position="16"/>
        <end position="57"/>
    </location>
</feature>
<feature type="signal peptide" evidence="1">
    <location>
        <begin position="1"/>
        <end position="15"/>
    </location>
</feature>
<evidence type="ECO:0000313" key="2">
    <source>
        <dbReference type="EMBL" id="CAL1270845.1"/>
    </source>
</evidence>
<gene>
    <name evidence="2" type="ORF">LARSCL_LOCUS5525</name>
</gene>
<keyword evidence="1" id="KW-0732">Signal</keyword>